<dbReference type="GO" id="GO:0043709">
    <property type="term" value="P:cell adhesion involved in single-species biofilm formation"/>
    <property type="evidence" value="ECO:0007669"/>
    <property type="project" value="TreeGrafter"/>
</dbReference>
<dbReference type="InterPro" id="IPR050469">
    <property type="entry name" value="Diguanylate_Cyclase"/>
</dbReference>
<evidence type="ECO:0000259" key="5">
    <source>
        <dbReference type="PROSITE" id="PS50887"/>
    </source>
</evidence>
<dbReference type="Proteomes" id="UP000283087">
    <property type="component" value="Unassembled WGS sequence"/>
</dbReference>
<dbReference type="PANTHER" id="PTHR45138:SF9">
    <property type="entry name" value="DIGUANYLATE CYCLASE DGCM-RELATED"/>
    <property type="match status" value="1"/>
</dbReference>
<dbReference type="AlphaFoldDB" id="A0A430KMN2"/>
<dbReference type="GO" id="GO:0005886">
    <property type="term" value="C:plasma membrane"/>
    <property type="evidence" value="ECO:0007669"/>
    <property type="project" value="TreeGrafter"/>
</dbReference>
<dbReference type="InterPro" id="IPR029787">
    <property type="entry name" value="Nucleotide_cyclase"/>
</dbReference>
<dbReference type="SMART" id="SM00267">
    <property type="entry name" value="GGDEF"/>
    <property type="match status" value="1"/>
</dbReference>
<comment type="caution">
    <text evidence="6">The sequence shown here is derived from an EMBL/GenBank/DDBJ whole genome shotgun (WGS) entry which is preliminary data.</text>
</comment>
<dbReference type="EMBL" id="RQXW01000018">
    <property type="protein sequence ID" value="RTE64732.1"/>
    <property type="molecule type" value="Genomic_DNA"/>
</dbReference>
<accession>A0A430KMN2</accession>
<protein>
    <recommendedName>
        <fullName evidence="2">diguanylate cyclase</fullName>
        <ecNumber evidence="2">2.7.7.65</ecNumber>
    </recommendedName>
</protein>
<dbReference type="PANTHER" id="PTHR45138">
    <property type="entry name" value="REGULATORY COMPONENTS OF SENSORY TRANSDUCTION SYSTEM"/>
    <property type="match status" value="1"/>
</dbReference>
<feature type="transmembrane region" description="Helical" evidence="4">
    <location>
        <begin position="147"/>
        <end position="166"/>
    </location>
</feature>
<feature type="transmembrane region" description="Helical" evidence="4">
    <location>
        <begin position="87"/>
        <end position="108"/>
    </location>
</feature>
<sequence>MTTEQNYFLTVAIINLILAFSGTRIKDPIGKPKCILFFIMAMSANCLSWFLYAFDIGTSLKIISVMLSATFIWGMVAFSYRRCEQPLPVSLISLIFILNCLALGYFTYTEHPYKALHVSAFFVPLALSVAAYLFIKKKPDRNSSDLIFAYACCAMSIVVIIRSLLLEISPNIFNVTIIASQIIWPAFNVIVGVFTLLSFTEDIQLRLQKESNTDQLTGLANRRSMDNILKQEWAKAERHQRLLALVMLDIDFFKNYNDHYGHQAGDDCLKKVAQAILDSGQRASDVSVRYGGEEFLLILPDTDALAAKKIANKVRASIAALDITHQDSPFDTVTVSAGVAVQTQRNFSTIRDLLMAADAALYQAKNNGRNQIQIMPFEAE</sequence>
<feature type="transmembrane region" description="Helical" evidence="4">
    <location>
        <begin position="172"/>
        <end position="199"/>
    </location>
</feature>
<feature type="transmembrane region" description="Helical" evidence="4">
    <location>
        <begin position="60"/>
        <end position="80"/>
    </location>
</feature>
<keyword evidence="4" id="KW-1133">Transmembrane helix</keyword>
<dbReference type="OrthoDB" id="9803824at2"/>
<organism evidence="6 7">
    <name type="scientific">Amphritea opalescens</name>
    <dbReference type="NCBI Taxonomy" id="2490544"/>
    <lineage>
        <taxon>Bacteria</taxon>
        <taxon>Pseudomonadati</taxon>
        <taxon>Pseudomonadota</taxon>
        <taxon>Gammaproteobacteria</taxon>
        <taxon>Oceanospirillales</taxon>
        <taxon>Oceanospirillaceae</taxon>
        <taxon>Amphritea</taxon>
    </lineage>
</organism>
<feature type="transmembrane region" description="Helical" evidence="4">
    <location>
        <begin position="114"/>
        <end position="135"/>
    </location>
</feature>
<dbReference type="GO" id="GO:1902201">
    <property type="term" value="P:negative regulation of bacterial-type flagellum-dependent cell motility"/>
    <property type="evidence" value="ECO:0007669"/>
    <property type="project" value="TreeGrafter"/>
</dbReference>
<dbReference type="InterPro" id="IPR043128">
    <property type="entry name" value="Rev_trsase/Diguanyl_cyclase"/>
</dbReference>
<reference evidence="6 7" key="1">
    <citation type="submission" date="2018-11" db="EMBL/GenBank/DDBJ databases">
        <title>The draft genome sequence of Amphritea opalescens ANRC-JH13T.</title>
        <authorList>
            <person name="Fang Z."/>
            <person name="Zhang Y."/>
            <person name="Han X."/>
        </authorList>
    </citation>
    <scope>NUCLEOTIDE SEQUENCE [LARGE SCALE GENOMIC DNA]</scope>
    <source>
        <strain evidence="6 7">ANRC-JH13</strain>
    </source>
</reference>
<dbReference type="GO" id="GO:0052621">
    <property type="term" value="F:diguanylate cyclase activity"/>
    <property type="evidence" value="ECO:0007669"/>
    <property type="project" value="UniProtKB-EC"/>
</dbReference>
<keyword evidence="4" id="KW-0472">Membrane</keyword>
<name>A0A430KMN2_9GAMM</name>
<evidence type="ECO:0000313" key="6">
    <source>
        <dbReference type="EMBL" id="RTE64732.1"/>
    </source>
</evidence>
<feature type="domain" description="GGDEF" evidence="5">
    <location>
        <begin position="241"/>
        <end position="377"/>
    </location>
</feature>
<dbReference type="PROSITE" id="PS50887">
    <property type="entry name" value="GGDEF"/>
    <property type="match status" value="1"/>
</dbReference>
<evidence type="ECO:0000256" key="2">
    <source>
        <dbReference type="ARBA" id="ARBA00012528"/>
    </source>
</evidence>
<evidence type="ECO:0000256" key="1">
    <source>
        <dbReference type="ARBA" id="ARBA00001946"/>
    </source>
</evidence>
<evidence type="ECO:0000256" key="4">
    <source>
        <dbReference type="SAM" id="Phobius"/>
    </source>
</evidence>
<dbReference type="InterPro" id="IPR000160">
    <property type="entry name" value="GGDEF_dom"/>
</dbReference>
<feature type="transmembrane region" description="Helical" evidence="4">
    <location>
        <begin position="35"/>
        <end position="54"/>
    </location>
</feature>
<feature type="transmembrane region" description="Helical" evidence="4">
    <location>
        <begin position="6"/>
        <end position="23"/>
    </location>
</feature>
<keyword evidence="7" id="KW-1185">Reference proteome</keyword>
<dbReference type="NCBIfam" id="TIGR00254">
    <property type="entry name" value="GGDEF"/>
    <property type="match status" value="1"/>
</dbReference>
<dbReference type="SUPFAM" id="SSF55073">
    <property type="entry name" value="Nucleotide cyclase"/>
    <property type="match status" value="1"/>
</dbReference>
<dbReference type="Pfam" id="PF00990">
    <property type="entry name" value="GGDEF"/>
    <property type="match status" value="1"/>
</dbReference>
<evidence type="ECO:0000256" key="3">
    <source>
        <dbReference type="ARBA" id="ARBA00034247"/>
    </source>
</evidence>
<comment type="cofactor">
    <cofactor evidence="1">
        <name>Mg(2+)</name>
        <dbReference type="ChEBI" id="CHEBI:18420"/>
    </cofactor>
</comment>
<proteinExistence type="predicted"/>
<dbReference type="CDD" id="cd01949">
    <property type="entry name" value="GGDEF"/>
    <property type="match status" value="1"/>
</dbReference>
<gene>
    <name evidence="6" type="ORF">EH243_15940</name>
</gene>
<dbReference type="Gene3D" id="3.30.70.270">
    <property type="match status" value="1"/>
</dbReference>
<dbReference type="RefSeq" id="WP_126159662.1">
    <property type="nucleotide sequence ID" value="NZ_RQXW01000018.1"/>
</dbReference>
<dbReference type="EC" id="2.7.7.65" evidence="2"/>
<dbReference type="FunFam" id="3.30.70.270:FF:000001">
    <property type="entry name" value="Diguanylate cyclase domain protein"/>
    <property type="match status" value="1"/>
</dbReference>
<keyword evidence="4" id="KW-0812">Transmembrane</keyword>
<evidence type="ECO:0000313" key="7">
    <source>
        <dbReference type="Proteomes" id="UP000283087"/>
    </source>
</evidence>
<comment type="catalytic activity">
    <reaction evidence="3">
        <text>2 GTP = 3',3'-c-di-GMP + 2 diphosphate</text>
        <dbReference type="Rhea" id="RHEA:24898"/>
        <dbReference type="ChEBI" id="CHEBI:33019"/>
        <dbReference type="ChEBI" id="CHEBI:37565"/>
        <dbReference type="ChEBI" id="CHEBI:58805"/>
        <dbReference type="EC" id="2.7.7.65"/>
    </reaction>
</comment>